<dbReference type="PROSITE" id="PS51257">
    <property type="entry name" value="PROKAR_LIPOPROTEIN"/>
    <property type="match status" value="1"/>
</dbReference>
<dbReference type="EMBL" id="CP089977">
    <property type="protein sequence ID" value="UXZ05375.1"/>
    <property type="molecule type" value="Genomic_DNA"/>
</dbReference>
<protein>
    <submittedName>
        <fullName evidence="3">Aldo/keto reductase</fullName>
    </submittedName>
</protein>
<dbReference type="PROSITE" id="PS51318">
    <property type="entry name" value="TAT"/>
    <property type="match status" value="1"/>
</dbReference>
<name>A0ABY6F684_9GAMM</name>
<evidence type="ECO:0000313" key="3">
    <source>
        <dbReference type="EMBL" id="UXZ05375.1"/>
    </source>
</evidence>
<proteinExistence type="predicted"/>
<accession>A0ABY6F684</accession>
<dbReference type="Proteomes" id="UP001063782">
    <property type="component" value="Chromosome"/>
</dbReference>
<keyword evidence="1" id="KW-0560">Oxidoreductase</keyword>
<reference evidence="3" key="1">
    <citation type="submission" date="2021-12" db="EMBL/GenBank/DDBJ databases">
        <title>taxonomy of Moraxella sp. ZY201224.</title>
        <authorList>
            <person name="Li F."/>
        </authorList>
    </citation>
    <scope>NUCLEOTIDE SEQUENCE</scope>
    <source>
        <strain evidence="3">ZY201224</strain>
    </source>
</reference>
<dbReference type="InterPro" id="IPR006311">
    <property type="entry name" value="TAT_signal"/>
</dbReference>
<evidence type="ECO:0000313" key="4">
    <source>
        <dbReference type="Proteomes" id="UP001063782"/>
    </source>
</evidence>
<dbReference type="RefSeq" id="WP_263076872.1">
    <property type="nucleotide sequence ID" value="NZ_CP089977.1"/>
</dbReference>
<dbReference type="Pfam" id="PF00248">
    <property type="entry name" value="Aldo_ket_red"/>
    <property type="match status" value="1"/>
</dbReference>
<organism evidence="3 4">
    <name type="scientific">Moraxella nasicaprae</name>
    <dbReference type="NCBI Taxonomy" id="2904122"/>
    <lineage>
        <taxon>Bacteria</taxon>
        <taxon>Pseudomonadati</taxon>
        <taxon>Pseudomonadota</taxon>
        <taxon>Gammaproteobacteria</taxon>
        <taxon>Moraxellales</taxon>
        <taxon>Moraxellaceae</taxon>
        <taxon>Moraxella</taxon>
    </lineage>
</organism>
<dbReference type="InterPro" id="IPR023210">
    <property type="entry name" value="NADP_OxRdtase_dom"/>
</dbReference>
<sequence length="382" mass="42060">MSISRRNLLKSSGLIGVGMAVSACSGVLANARHSKNVVSTTKTTQSVLPTRKLGNLTVSALGLGCQGFGQNMYGVPEPDKNHSVKIIRQAFEHGVTFFDTAEAYGPFKSERIVGEAIKPFRNQIVLATKYGWDIDQKTGQRTGKVNSKPNHIKMVVDNMLSRLQTDRIDLLYQHRADPEVPVEEIAGVMKELIQAGKILGYGLCEVSPQTIEKAHAIAPITAIQSEYSLLFRGRENDVLPVCRQLGIGFVPWSPLGMGTLAGYVNEHTRFANDPSQDLRGILPRFAPQNLAQNAKLFALIRKWANRKVCTPAQFSLAWLLAQYDGIVPIAGTTKGFHLMENLGASDIVFGDDELKAFRTELEQIQIMGERLPEAILKFSEVK</sequence>
<dbReference type="PANTHER" id="PTHR43625:SF77">
    <property type="entry name" value="ALDO-KETO REDUCTASE"/>
    <property type="match status" value="1"/>
</dbReference>
<gene>
    <name evidence="3" type="ORF">LU297_02700</name>
</gene>
<dbReference type="Gene3D" id="3.20.20.100">
    <property type="entry name" value="NADP-dependent oxidoreductase domain"/>
    <property type="match status" value="1"/>
</dbReference>
<dbReference type="PANTHER" id="PTHR43625">
    <property type="entry name" value="AFLATOXIN B1 ALDEHYDE REDUCTASE"/>
    <property type="match status" value="1"/>
</dbReference>
<evidence type="ECO:0000256" key="1">
    <source>
        <dbReference type="ARBA" id="ARBA00023002"/>
    </source>
</evidence>
<dbReference type="InterPro" id="IPR050791">
    <property type="entry name" value="Aldo-Keto_reductase"/>
</dbReference>
<keyword evidence="4" id="KW-1185">Reference proteome</keyword>
<dbReference type="InterPro" id="IPR036812">
    <property type="entry name" value="NAD(P)_OxRdtase_dom_sf"/>
</dbReference>
<feature type="domain" description="NADP-dependent oxidoreductase" evidence="2">
    <location>
        <begin position="61"/>
        <end position="357"/>
    </location>
</feature>
<evidence type="ECO:0000259" key="2">
    <source>
        <dbReference type="Pfam" id="PF00248"/>
    </source>
</evidence>
<dbReference type="SUPFAM" id="SSF51430">
    <property type="entry name" value="NAD(P)-linked oxidoreductase"/>
    <property type="match status" value="1"/>
</dbReference>